<name>A0A6N2AGA5_SOLCI</name>
<reference evidence="2" key="1">
    <citation type="submission" date="2019-05" db="EMBL/GenBank/DDBJ databases">
        <title>The de novo reference genome and transcriptome assemblies of the wild tomato species Solanum chilense.</title>
        <authorList>
            <person name="Stam R."/>
            <person name="Nosenko T."/>
            <person name="Hoerger A.C."/>
            <person name="Stephan W."/>
            <person name="Seidel M.A."/>
            <person name="Kuhn J.M.M."/>
            <person name="Haberer G."/>
            <person name="Tellier A."/>
        </authorList>
    </citation>
    <scope>NUCLEOTIDE SEQUENCE</scope>
    <source>
        <tissue evidence="2">Mature leaves</tissue>
    </source>
</reference>
<organism evidence="2">
    <name type="scientific">Solanum chilense</name>
    <name type="common">Tomato</name>
    <name type="synonym">Lycopersicon chilense</name>
    <dbReference type="NCBI Taxonomy" id="4083"/>
    <lineage>
        <taxon>Eukaryota</taxon>
        <taxon>Viridiplantae</taxon>
        <taxon>Streptophyta</taxon>
        <taxon>Embryophyta</taxon>
        <taxon>Tracheophyta</taxon>
        <taxon>Spermatophyta</taxon>
        <taxon>Magnoliopsida</taxon>
        <taxon>eudicotyledons</taxon>
        <taxon>Gunneridae</taxon>
        <taxon>Pentapetalae</taxon>
        <taxon>asterids</taxon>
        <taxon>lamiids</taxon>
        <taxon>Solanales</taxon>
        <taxon>Solanaceae</taxon>
        <taxon>Solanoideae</taxon>
        <taxon>Solaneae</taxon>
        <taxon>Solanum</taxon>
        <taxon>Solanum subgen. Lycopersicon</taxon>
    </lineage>
</organism>
<proteinExistence type="predicted"/>
<sequence length="116" mass="12893">MTSTKPTLANSSKKPRLQVQNTSSTKDKKVKEEGEQAEVSISRTVSPMNINEAITSAAENPALQRALEIIRFRRTQAQKEKKSMEIKNKGATSSKEILTTIPEDDVIIPPIKPFEI</sequence>
<evidence type="ECO:0000313" key="2">
    <source>
        <dbReference type="EMBL" id="TMW80688.1"/>
    </source>
</evidence>
<gene>
    <name evidence="2" type="ORF">EJD97_016683</name>
</gene>
<accession>A0A6N2AGA5</accession>
<feature type="compositionally biased region" description="Polar residues" evidence="1">
    <location>
        <begin position="1"/>
        <end position="24"/>
    </location>
</feature>
<feature type="compositionally biased region" description="Basic and acidic residues" evidence="1">
    <location>
        <begin position="25"/>
        <end position="34"/>
    </location>
</feature>
<dbReference type="EMBL" id="RXGB01044001">
    <property type="protein sequence ID" value="TMW80688.1"/>
    <property type="molecule type" value="Genomic_DNA"/>
</dbReference>
<protein>
    <submittedName>
        <fullName evidence="2">Uncharacterized protein</fullName>
    </submittedName>
</protein>
<evidence type="ECO:0000256" key="1">
    <source>
        <dbReference type="SAM" id="MobiDB-lite"/>
    </source>
</evidence>
<dbReference type="AlphaFoldDB" id="A0A6N2AGA5"/>
<feature type="region of interest" description="Disordered" evidence="1">
    <location>
        <begin position="1"/>
        <end position="43"/>
    </location>
</feature>
<comment type="caution">
    <text evidence="2">The sequence shown here is derived from an EMBL/GenBank/DDBJ whole genome shotgun (WGS) entry which is preliminary data.</text>
</comment>